<accession>D8UHV3</accession>
<protein>
    <submittedName>
        <fullName evidence="2">Uncharacterized protein</fullName>
    </submittedName>
</protein>
<dbReference type="Proteomes" id="UP000001058">
    <property type="component" value="Unassembled WGS sequence"/>
</dbReference>
<dbReference type="GeneID" id="9623347"/>
<dbReference type="KEGG" id="vcn:VOLCADRAFT_108033"/>
<gene>
    <name evidence="2" type="ORF">VOLCADRAFT_108033</name>
</gene>
<keyword evidence="3" id="KW-1185">Reference proteome</keyword>
<organism evidence="3">
    <name type="scientific">Volvox carteri f. nagariensis</name>
    <dbReference type="NCBI Taxonomy" id="3068"/>
    <lineage>
        <taxon>Eukaryota</taxon>
        <taxon>Viridiplantae</taxon>
        <taxon>Chlorophyta</taxon>
        <taxon>core chlorophytes</taxon>
        <taxon>Chlorophyceae</taxon>
        <taxon>CS clade</taxon>
        <taxon>Chlamydomonadales</taxon>
        <taxon>Volvocaceae</taxon>
        <taxon>Volvox</taxon>
    </lineage>
</organism>
<dbReference type="OrthoDB" id="537749at2759"/>
<dbReference type="InParanoid" id="D8UHV3"/>
<dbReference type="EMBL" id="GL378409">
    <property type="protein sequence ID" value="EFJ40704.1"/>
    <property type="molecule type" value="Genomic_DNA"/>
</dbReference>
<feature type="region of interest" description="Disordered" evidence="1">
    <location>
        <begin position="23"/>
        <end position="99"/>
    </location>
</feature>
<name>D8UHV3_VOLCA</name>
<proteinExistence type="predicted"/>
<evidence type="ECO:0000313" key="2">
    <source>
        <dbReference type="EMBL" id="EFJ40704.1"/>
    </source>
</evidence>
<evidence type="ECO:0000256" key="1">
    <source>
        <dbReference type="SAM" id="MobiDB-lite"/>
    </source>
</evidence>
<dbReference type="RefSeq" id="XP_002958250.1">
    <property type="nucleotide sequence ID" value="XM_002958204.1"/>
</dbReference>
<reference evidence="2 3" key="1">
    <citation type="journal article" date="2010" name="Science">
        <title>Genomic analysis of organismal complexity in the multicellular green alga Volvox carteri.</title>
        <authorList>
            <person name="Prochnik S.E."/>
            <person name="Umen J."/>
            <person name="Nedelcu A.M."/>
            <person name="Hallmann A."/>
            <person name="Miller S.M."/>
            <person name="Nishii I."/>
            <person name="Ferris P."/>
            <person name="Kuo A."/>
            <person name="Mitros T."/>
            <person name="Fritz-Laylin L.K."/>
            <person name="Hellsten U."/>
            <person name="Chapman J."/>
            <person name="Simakov O."/>
            <person name="Rensing S.A."/>
            <person name="Terry A."/>
            <person name="Pangilinan J."/>
            <person name="Kapitonov V."/>
            <person name="Jurka J."/>
            <person name="Salamov A."/>
            <person name="Shapiro H."/>
            <person name="Schmutz J."/>
            <person name="Grimwood J."/>
            <person name="Lindquist E."/>
            <person name="Lucas S."/>
            <person name="Grigoriev I.V."/>
            <person name="Schmitt R."/>
            <person name="Kirk D."/>
            <person name="Rokhsar D.S."/>
        </authorList>
    </citation>
    <scope>NUCLEOTIDE SEQUENCE [LARGE SCALE GENOMIC DNA]</scope>
    <source>
        <strain evidence="3">f. Nagariensis / Eve</strain>
    </source>
</reference>
<evidence type="ECO:0000313" key="3">
    <source>
        <dbReference type="Proteomes" id="UP000001058"/>
    </source>
</evidence>
<dbReference type="AlphaFoldDB" id="D8UHV3"/>
<sequence>MSLLCRIATSCIFRTPIEPTCKHYSHLPTPRQARPPPLPRTLSDRAPMTPPRISGVSLAPLPNLEHHHHHSFSGEKSPGASGAPKPLQRRPSLTHGVLGGKALPPHAALGAACGHACVAAAPAPAATVGASVAHGAASFSCGGGIGTSSQLIAEGRSIARSVTIDPWIVAYMDINGTDADSVCATPPPRLNMQSLARSDSNGAFGPLSPWPLSPSILTVCGQLGVDDHFADNGSLELVDMRTCQSPKLPPV</sequence>